<proteinExistence type="predicted"/>
<dbReference type="HOGENOM" id="CLU_1787540_0_0_1"/>
<protein>
    <submittedName>
        <fullName evidence="3">Uncharacterized protein</fullName>
    </submittedName>
</protein>
<dbReference type="STRING" id="765440.A0A0C3BMM4"/>
<dbReference type="EMBL" id="KN832978">
    <property type="protein sequence ID" value="KIM87723.1"/>
    <property type="molecule type" value="Genomic_DNA"/>
</dbReference>
<gene>
    <name evidence="3" type="ORF">PILCRDRAFT_258860</name>
</gene>
<dbReference type="InParanoid" id="A0A0C3BMM4"/>
<dbReference type="OrthoDB" id="3252516at2759"/>
<dbReference type="AlphaFoldDB" id="A0A0C3BMM4"/>
<organism evidence="3 4">
    <name type="scientific">Piloderma croceum (strain F 1598)</name>
    <dbReference type="NCBI Taxonomy" id="765440"/>
    <lineage>
        <taxon>Eukaryota</taxon>
        <taxon>Fungi</taxon>
        <taxon>Dikarya</taxon>
        <taxon>Basidiomycota</taxon>
        <taxon>Agaricomycotina</taxon>
        <taxon>Agaricomycetes</taxon>
        <taxon>Agaricomycetidae</taxon>
        <taxon>Atheliales</taxon>
        <taxon>Atheliaceae</taxon>
        <taxon>Piloderma</taxon>
    </lineage>
</organism>
<feature type="region of interest" description="Disordered" evidence="2">
    <location>
        <begin position="1"/>
        <end position="29"/>
    </location>
</feature>
<reference evidence="3 4" key="1">
    <citation type="submission" date="2014-04" db="EMBL/GenBank/DDBJ databases">
        <authorList>
            <consortium name="DOE Joint Genome Institute"/>
            <person name="Kuo A."/>
            <person name="Tarkka M."/>
            <person name="Buscot F."/>
            <person name="Kohler A."/>
            <person name="Nagy L.G."/>
            <person name="Floudas D."/>
            <person name="Copeland A."/>
            <person name="Barry K.W."/>
            <person name="Cichocki N."/>
            <person name="Veneault-Fourrey C."/>
            <person name="LaButti K."/>
            <person name="Lindquist E.A."/>
            <person name="Lipzen A."/>
            <person name="Lundell T."/>
            <person name="Morin E."/>
            <person name="Murat C."/>
            <person name="Sun H."/>
            <person name="Tunlid A."/>
            <person name="Henrissat B."/>
            <person name="Grigoriev I.V."/>
            <person name="Hibbett D.S."/>
            <person name="Martin F."/>
            <person name="Nordberg H.P."/>
            <person name="Cantor M.N."/>
            <person name="Hua S.X."/>
        </authorList>
    </citation>
    <scope>NUCLEOTIDE SEQUENCE [LARGE SCALE GENOMIC DNA]</scope>
    <source>
        <strain evidence="3 4">F 1598</strain>
    </source>
</reference>
<sequence>MKGLSVLRRRLKPPEVTTPRKSPSRRSATASAVTLSLNALKESVDAFPPLKSAVGGVLHILELSRKVKTNKEECQKLSSRVQEMLDQIAVAVPDVTCLSPELHARIDKFTRILAEIEETLAEFNAQLDDELKLFMVKYILCVIRL</sequence>
<dbReference type="InterPro" id="IPR036537">
    <property type="entry name" value="Adaptor_Cbl_N_dom_sf"/>
</dbReference>
<dbReference type="CDD" id="cd21037">
    <property type="entry name" value="MLKL_NTD"/>
    <property type="match status" value="1"/>
</dbReference>
<evidence type="ECO:0000256" key="1">
    <source>
        <dbReference type="SAM" id="Coils"/>
    </source>
</evidence>
<dbReference type="InterPro" id="IPR059179">
    <property type="entry name" value="MLKL-like_MCAfunc"/>
</dbReference>
<feature type="coiled-coil region" evidence="1">
    <location>
        <begin position="60"/>
        <end position="133"/>
    </location>
</feature>
<name>A0A0C3BMM4_PILCF</name>
<keyword evidence="4" id="KW-1185">Reference proteome</keyword>
<evidence type="ECO:0000256" key="2">
    <source>
        <dbReference type="SAM" id="MobiDB-lite"/>
    </source>
</evidence>
<keyword evidence="1" id="KW-0175">Coiled coil</keyword>
<dbReference type="GO" id="GO:0007166">
    <property type="term" value="P:cell surface receptor signaling pathway"/>
    <property type="evidence" value="ECO:0007669"/>
    <property type="project" value="InterPro"/>
</dbReference>
<reference evidence="4" key="2">
    <citation type="submission" date="2015-01" db="EMBL/GenBank/DDBJ databases">
        <title>Evolutionary Origins and Diversification of the Mycorrhizal Mutualists.</title>
        <authorList>
            <consortium name="DOE Joint Genome Institute"/>
            <consortium name="Mycorrhizal Genomics Consortium"/>
            <person name="Kohler A."/>
            <person name="Kuo A."/>
            <person name="Nagy L.G."/>
            <person name="Floudas D."/>
            <person name="Copeland A."/>
            <person name="Barry K.W."/>
            <person name="Cichocki N."/>
            <person name="Veneault-Fourrey C."/>
            <person name="LaButti K."/>
            <person name="Lindquist E.A."/>
            <person name="Lipzen A."/>
            <person name="Lundell T."/>
            <person name="Morin E."/>
            <person name="Murat C."/>
            <person name="Riley R."/>
            <person name="Ohm R."/>
            <person name="Sun H."/>
            <person name="Tunlid A."/>
            <person name="Henrissat B."/>
            <person name="Grigoriev I.V."/>
            <person name="Hibbett D.S."/>
            <person name="Martin F."/>
        </authorList>
    </citation>
    <scope>NUCLEOTIDE SEQUENCE [LARGE SCALE GENOMIC DNA]</scope>
    <source>
        <strain evidence="4">F 1598</strain>
    </source>
</reference>
<evidence type="ECO:0000313" key="3">
    <source>
        <dbReference type="EMBL" id="KIM87723.1"/>
    </source>
</evidence>
<accession>A0A0C3BMM4</accession>
<feature type="compositionally biased region" description="Polar residues" evidence="2">
    <location>
        <begin position="19"/>
        <end position="29"/>
    </location>
</feature>
<evidence type="ECO:0000313" key="4">
    <source>
        <dbReference type="Proteomes" id="UP000054166"/>
    </source>
</evidence>
<dbReference type="Proteomes" id="UP000054166">
    <property type="component" value="Unassembled WGS sequence"/>
</dbReference>
<dbReference type="Gene3D" id="1.20.930.20">
    <property type="entry name" value="Adaptor protein Cbl, N-terminal domain"/>
    <property type="match status" value="1"/>
</dbReference>